<dbReference type="EMBL" id="CP023445">
    <property type="protein sequence ID" value="ATE55153.1"/>
    <property type="molecule type" value="Genomic_DNA"/>
</dbReference>
<dbReference type="InterPro" id="IPR050214">
    <property type="entry name" value="Cys_Synth/Cystath_Beta-Synth"/>
</dbReference>
<dbReference type="InterPro" id="IPR036052">
    <property type="entry name" value="TrpB-like_PALP_sf"/>
</dbReference>
<evidence type="ECO:0000259" key="3">
    <source>
        <dbReference type="Pfam" id="PF00291"/>
    </source>
</evidence>
<dbReference type="InterPro" id="IPR001926">
    <property type="entry name" value="TrpB-like_PALP"/>
</dbReference>
<keyword evidence="2" id="KW-0663">Pyridoxal phosphate</keyword>
<dbReference type="Gene3D" id="3.40.50.1100">
    <property type="match status" value="2"/>
</dbReference>
<dbReference type="SUPFAM" id="SSF53686">
    <property type="entry name" value="Tryptophan synthase beta subunit-like PLP-dependent enzymes"/>
    <property type="match status" value="1"/>
</dbReference>
<dbReference type="AlphaFoldDB" id="A0A290Z866"/>
<evidence type="ECO:0000256" key="2">
    <source>
        <dbReference type="ARBA" id="ARBA00022898"/>
    </source>
</evidence>
<feature type="domain" description="Tryptophan synthase beta chain-like PALP" evidence="3">
    <location>
        <begin position="20"/>
        <end position="301"/>
    </location>
</feature>
<dbReference type="RefSeq" id="WP_096494973.1">
    <property type="nucleotide sequence ID" value="NZ_CP023445.1"/>
</dbReference>
<organism evidence="4 5">
    <name type="scientific">Actinosynnema pretiosum</name>
    <dbReference type="NCBI Taxonomy" id="42197"/>
    <lineage>
        <taxon>Bacteria</taxon>
        <taxon>Bacillati</taxon>
        <taxon>Actinomycetota</taxon>
        <taxon>Actinomycetes</taxon>
        <taxon>Pseudonocardiales</taxon>
        <taxon>Pseudonocardiaceae</taxon>
        <taxon>Actinosynnema</taxon>
    </lineage>
</organism>
<sequence>MGSDRWASRALALLDAERLAAAPTPVLRFDLPAEWGVELLLKDESAHPTGTLKHRSARALFRHAIASGQLTESGVAVEATGGTGAVAQAHFARLLGVRHVVVVPGRHRRVTGFTPRFFTPPAGVHEEARRLAAELGGHHLDQQSNAARVVDWRGDDLAAELFAQVGEPDWVVVGAGTGATSASLGRHVRARGLRTGLAVVDPEHSAHFPGWVTGAPDYATGMPSRIEGIGRPAMGPGFLPGVVDLVIPVPDAASVAGARLVRARTGLAVGGSTGANLWGALHLVARLRERGGGRVVTLVCDAAERHLATYHDDGWARDKSLLPGAHAAVLEEFLAGGPWRWGGGTG</sequence>
<evidence type="ECO:0000313" key="4">
    <source>
        <dbReference type="EMBL" id="ATE55153.1"/>
    </source>
</evidence>
<dbReference type="GO" id="GO:1901605">
    <property type="term" value="P:alpha-amino acid metabolic process"/>
    <property type="evidence" value="ECO:0007669"/>
    <property type="project" value="UniProtKB-ARBA"/>
</dbReference>
<dbReference type="PANTHER" id="PTHR10314">
    <property type="entry name" value="CYSTATHIONINE BETA-SYNTHASE"/>
    <property type="match status" value="1"/>
</dbReference>
<comment type="cofactor">
    <cofactor evidence="1">
        <name>pyridoxal 5'-phosphate</name>
        <dbReference type="ChEBI" id="CHEBI:597326"/>
    </cofactor>
</comment>
<keyword evidence="5" id="KW-1185">Reference proteome</keyword>
<evidence type="ECO:0000313" key="5">
    <source>
        <dbReference type="Proteomes" id="UP000218505"/>
    </source>
</evidence>
<gene>
    <name evidence="4" type="ORF">CNX65_19205</name>
</gene>
<name>A0A290Z866_9PSEU</name>
<dbReference type="Proteomes" id="UP000218505">
    <property type="component" value="Chromosome"/>
</dbReference>
<accession>A0A290Z866</accession>
<dbReference type="KEGG" id="apre:CNX65_19205"/>
<reference evidence="4" key="1">
    <citation type="submission" date="2017-09" db="EMBL/GenBank/DDBJ databases">
        <title>Complete Genome Sequence of ansamitocin-producing Bacterium Actinosynnema pretiosum X47.</title>
        <authorList>
            <person name="Cao G."/>
            <person name="Zong G."/>
            <person name="Zhong C."/>
            <person name="Fu J."/>
        </authorList>
    </citation>
    <scope>NUCLEOTIDE SEQUENCE [LARGE SCALE GENOMIC DNA]</scope>
    <source>
        <strain evidence="4">X47</strain>
    </source>
</reference>
<dbReference type="Pfam" id="PF00291">
    <property type="entry name" value="PALP"/>
    <property type="match status" value="1"/>
</dbReference>
<protein>
    <submittedName>
        <fullName evidence="4">Pyridoxal-5'-phosphate-dependent protein subunit beta</fullName>
    </submittedName>
</protein>
<proteinExistence type="predicted"/>
<evidence type="ECO:0000256" key="1">
    <source>
        <dbReference type="ARBA" id="ARBA00001933"/>
    </source>
</evidence>